<evidence type="ECO:0000256" key="2">
    <source>
        <dbReference type="ARBA" id="ARBA00022670"/>
    </source>
</evidence>
<dbReference type="Proteomes" id="UP000824200">
    <property type="component" value="Unassembled WGS sequence"/>
</dbReference>
<sequence>MTDITIKKEGNSVIEVVASGHTGYGEAGEDIVCAGVSTLLQSALLGLLQVVGINVSYSVNEETGSLRFTLPKNLTPQERHDADIVLGTLLCGLQDFYTEYSDYINLEVI</sequence>
<keyword evidence="2 7" id="KW-0645">Protease</keyword>
<accession>A0A9D1E3J3</accession>
<evidence type="ECO:0000256" key="6">
    <source>
        <dbReference type="ARBA" id="ARBA00044538"/>
    </source>
</evidence>
<dbReference type="EMBL" id="DVHL01000018">
    <property type="protein sequence ID" value="HIR65718.1"/>
    <property type="molecule type" value="Genomic_DNA"/>
</dbReference>
<keyword evidence="4" id="KW-0788">Thiol protease</keyword>
<evidence type="ECO:0000256" key="1">
    <source>
        <dbReference type="ARBA" id="ARBA00022517"/>
    </source>
</evidence>
<dbReference type="AlphaFoldDB" id="A0A9D1E3J3"/>
<dbReference type="InterPro" id="IPR036764">
    <property type="entry name" value="Peptidase_Prp_sf"/>
</dbReference>
<comment type="caution">
    <text evidence="7">The sequence shown here is derived from an EMBL/GenBank/DDBJ whole genome shotgun (WGS) entry which is preliminary data.</text>
</comment>
<reference evidence="7" key="2">
    <citation type="journal article" date="2021" name="PeerJ">
        <title>Extensive microbial diversity within the chicken gut microbiome revealed by metagenomics and culture.</title>
        <authorList>
            <person name="Gilroy R."/>
            <person name="Ravi A."/>
            <person name="Getino M."/>
            <person name="Pursley I."/>
            <person name="Horton D.L."/>
            <person name="Alikhan N.F."/>
            <person name="Baker D."/>
            <person name="Gharbi K."/>
            <person name="Hall N."/>
            <person name="Watson M."/>
            <person name="Adriaenssens E.M."/>
            <person name="Foster-Nyarko E."/>
            <person name="Jarju S."/>
            <person name="Secka A."/>
            <person name="Antonio M."/>
            <person name="Oren A."/>
            <person name="Chaudhuri R.R."/>
            <person name="La Ragione R."/>
            <person name="Hildebrand F."/>
            <person name="Pallen M.J."/>
        </authorList>
    </citation>
    <scope>NUCLEOTIDE SEQUENCE</scope>
    <source>
        <strain evidence="7">CHK121-14286</strain>
    </source>
</reference>
<evidence type="ECO:0000256" key="5">
    <source>
        <dbReference type="ARBA" id="ARBA00044503"/>
    </source>
</evidence>
<proteinExistence type="inferred from homology"/>
<dbReference type="CDD" id="cd16332">
    <property type="entry name" value="Prp-like"/>
    <property type="match status" value="1"/>
</dbReference>
<protein>
    <recommendedName>
        <fullName evidence="6">Ribosomal processing cysteine protease Prp</fullName>
    </recommendedName>
</protein>
<dbReference type="PANTHER" id="PTHR39178">
    <property type="entry name" value="HYPOTHETICAL RIBOSOME-ASSOCIATED PROTEIN"/>
    <property type="match status" value="1"/>
</dbReference>
<dbReference type="Pfam" id="PF04327">
    <property type="entry name" value="Peptidase_Prp"/>
    <property type="match status" value="1"/>
</dbReference>
<reference evidence="7" key="1">
    <citation type="submission" date="2020-10" db="EMBL/GenBank/DDBJ databases">
        <authorList>
            <person name="Gilroy R."/>
        </authorList>
    </citation>
    <scope>NUCLEOTIDE SEQUENCE</scope>
    <source>
        <strain evidence="7">CHK121-14286</strain>
    </source>
</reference>
<organism evidence="7 8">
    <name type="scientific">Candidatus Fimimonas gallinarum</name>
    <dbReference type="NCBI Taxonomy" id="2840821"/>
    <lineage>
        <taxon>Bacteria</taxon>
        <taxon>Pseudomonadati</taxon>
        <taxon>Myxococcota</taxon>
        <taxon>Myxococcia</taxon>
        <taxon>Myxococcales</taxon>
        <taxon>Cystobacterineae</taxon>
        <taxon>Myxococcaceae</taxon>
        <taxon>Myxococcaceae incertae sedis</taxon>
        <taxon>Candidatus Fimimonas</taxon>
    </lineage>
</organism>
<dbReference type="InterPro" id="IPR007422">
    <property type="entry name" value="Peptidase_Prp"/>
</dbReference>
<dbReference type="GO" id="GO:0006508">
    <property type="term" value="P:proteolysis"/>
    <property type="evidence" value="ECO:0007669"/>
    <property type="project" value="UniProtKB-KW"/>
</dbReference>
<dbReference type="SUPFAM" id="SSF118010">
    <property type="entry name" value="TM1457-like"/>
    <property type="match status" value="1"/>
</dbReference>
<evidence type="ECO:0000256" key="3">
    <source>
        <dbReference type="ARBA" id="ARBA00022801"/>
    </source>
</evidence>
<evidence type="ECO:0000313" key="8">
    <source>
        <dbReference type="Proteomes" id="UP000824200"/>
    </source>
</evidence>
<evidence type="ECO:0000313" key="7">
    <source>
        <dbReference type="EMBL" id="HIR65718.1"/>
    </source>
</evidence>
<gene>
    <name evidence="7" type="ORF">IAC95_02360</name>
</gene>
<dbReference type="GO" id="GO:0042254">
    <property type="term" value="P:ribosome biogenesis"/>
    <property type="evidence" value="ECO:0007669"/>
    <property type="project" value="UniProtKB-KW"/>
</dbReference>
<dbReference type="PANTHER" id="PTHR39178:SF1">
    <property type="entry name" value="RIBOSOMAL-PROCESSING CYSTEINE PROTEASE PRP"/>
    <property type="match status" value="1"/>
</dbReference>
<dbReference type="Gene3D" id="3.30.70.1490">
    <property type="entry name" value="Cysteine protease Prp"/>
    <property type="match status" value="1"/>
</dbReference>
<evidence type="ECO:0000256" key="4">
    <source>
        <dbReference type="ARBA" id="ARBA00022807"/>
    </source>
</evidence>
<keyword evidence="1" id="KW-0690">Ribosome biogenesis</keyword>
<name>A0A9D1E3J3_9BACT</name>
<keyword evidence="3" id="KW-0378">Hydrolase</keyword>
<dbReference type="GO" id="GO:0008234">
    <property type="term" value="F:cysteine-type peptidase activity"/>
    <property type="evidence" value="ECO:0007669"/>
    <property type="project" value="UniProtKB-KW"/>
</dbReference>
<comment type="similarity">
    <text evidence="5">Belongs to the Prp family.</text>
</comment>